<dbReference type="SUPFAM" id="SSF49562">
    <property type="entry name" value="C2 domain (Calcium/lipid-binding domain, CaLB)"/>
    <property type="match status" value="1"/>
</dbReference>
<dbReference type="AlphaFoldDB" id="A0A0C9UK50"/>
<name>A0A0C9UK50_SPHS4</name>
<protein>
    <submittedName>
        <fullName evidence="2">Unplaced genomic scaffold SPHSTscaffold_329, whole genome shotgun sequence</fullName>
    </submittedName>
</protein>
<gene>
    <name evidence="2" type="ORF">M422DRAFT_785476</name>
</gene>
<dbReference type="Pfam" id="PF00168">
    <property type="entry name" value="C2"/>
    <property type="match status" value="1"/>
</dbReference>
<evidence type="ECO:0000259" key="1">
    <source>
        <dbReference type="PROSITE" id="PS50004"/>
    </source>
</evidence>
<dbReference type="EMBL" id="KN837404">
    <property type="protein sequence ID" value="KIJ25650.1"/>
    <property type="molecule type" value="Genomic_DNA"/>
</dbReference>
<dbReference type="PROSITE" id="PS50004">
    <property type="entry name" value="C2"/>
    <property type="match status" value="1"/>
</dbReference>
<proteinExistence type="predicted"/>
<dbReference type="Proteomes" id="UP000054279">
    <property type="component" value="Unassembled WGS sequence"/>
</dbReference>
<dbReference type="InterPro" id="IPR000008">
    <property type="entry name" value="C2_dom"/>
</dbReference>
<organism evidence="2 3">
    <name type="scientific">Sphaerobolus stellatus (strain SS14)</name>
    <dbReference type="NCBI Taxonomy" id="990650"/>
    <lineage>
        <taxon>Eukaryota</taxon>
        <taxon>Fungi</taxon>
        <taxon>Dikarya</taxon>
        <taxon>Basidiomycota</taxon>
        <taxon>Agaricomycotina</taxon>
        <taxon>Agaricomycetes</taxon>
        <taxon>Phallomycetidae</taxon>
        <taxon>Geastrales</taxon>
        <taxon>Sphaerobolaceae</taxon>
        <taxon>Sphaerobolus</taxon>
    </lineage>
</organism>
<dbReference type="HOGENOM" id="CLU_089047_0_0_1"/>
<dbReference type="Gene3D" id="2.60.40.150">
    <property type="entry name" value="C2 domain"/>
    <property type="match status" value="1"/>
</dbReference>
<dbReference type="OrthoDB" id="3267051at2759"/>
<evidence type="ECO:0000313" key="3">
    <source>
        <dbReference type="Proteomes" id="UP000054279"/>
    </source>
</evidence>
<dbReference type="InterPro" id="IPR035892">
    <property type="entry name" value="C2_domain_sf"/>
</dbReference>
<sequence>MSKFRIQVKDLRGLPVIKRKPMEGKPRLYIALSIDETQKHTRTTEQTQTGSLRWEPFLEFSSTMPDPESNLRIQLFRSHSVKKAEIIGSIECRMGDILAHGSGKDNVISLQYNDRLPGNTVLELTICVFGLEDLQQQARAIKEDVNHAAERIDSSEPSDVVDRVTGAVKIAQDTLDPWETLLDRTDIIVKITEKLAQVHPYAAMASSVLLGAYKIWKRERERGNRILELVTLMNDVCDFTDNTPQDQELKPRTNIIDVMMQHIIDCGIFIQNY</sequence>
<accession>A0A0C9UK50</accession>
<evidence type="ECO:0000313" key="2">
    <source>
        <dbReference type="EMBL" id="KIJ25650.1"/>
    </source>
</evidence>
<keyword evidence="3" id="KW-1185">Reference proteome</keyword>
<reference evidence="2 3" key="1">
    <citation type="submission" date="2014-06" db="EMBL/GenBank/DDBJ databases">
        <title>Evolutionary Origins and Diversification of the Mycorrhizal Mutualists.</title>
        <authorList>
            <consortium name="DOE Joint Genome Institute"/>
            <consortium name="Mycorrhizal Genomics Consortium"/>
            <person name="Kohler A."/>
            <person name="Kuo A."/>
            <person name="Nagy L.G."/>
            <person name="Floudas D."/>
            <person name="Copeland A."/>
            <person name="Barry K.W."/>
            <person name="Cichocki N."/>
            <person name="Veneault-Fourrey C."/>
            <person name="LaButti K."/>
            <person name="Lindquist E.A."/>
            <person name="Lipzen A."/>
            <person name="Lundell T."/>
            <person name="Morin E."/>
            <person name="Murat C."/>
            <person name="Riley R."/>
            <person name="Ohm R."/>
            <person name="Sun H."/>
            <person name="Tunlid A."/>
            <person name="Henrissat B."/>
            <person name="Grigoriev I.V."/>
            <person name="Hibbett D.S."/>
            <person name="Martin F."/>
        </authorList>
    </citation>
    <scope>NUCLEOTIDE SEQUENCE [LARGE SCALE GENOMIC DNA]</scope>
    <source>
        <strain evidence="2 3">SS14</strain>
    </source>
</reference>
<feature type="domain" description="C2" evidence="1">
    <location>
        <begin position="1"/>
        <end position="108"/>
    </location>
</feature>